<proteinExistence type="predicted"/>
<dbReference type="Gene3D" id="1.20.1560.10">
    <property type="entry name" value="ABC transporter type 1, transmembrane domain"/>
    <property type="match status" value="1"/>
</dbReference>
<dbReference type="SUPFAM" id="SSF90123">
    <property type="entry name" value="ABC transporter transmembrane region"/>
    <property type="match status" value="1"/>
</dbReference>
<feature type="domain" description="ABC transmembrane type-1" evidence="11">
    <location>
        <begin position="15"/>
        <end position="296"/>
    </location>
</feature>
<dbReference type="GO" id="GO:0016887">
    <property type="term" value="F:ATP hydrolysis activity"/>
    <property type="evidence" value="ECO:0007669"/>
    <property type="project" value="InterPro"/>
</dbReference>
<dbReference type="PANTHER" id="PTHR43394:SF1">
    <property type="entry name" value="ATP-BINDING CASSETTE SUB-FAMILY B MEMBER 10, MITOCHONDRIAL"/>
    <property type="match status" value="1"/>
</dbReference>
<evidence type="ECO:0000256" key="8">
    <source>
        <dbReference type="ARBA" id="ARBA00023136"/>
    </source>
</evidence>
<keyword evidence="4 9" id="KW-0812">Transmembrane</keyword>
<dbReference type="PROSITE" id="PS50893">
    <property type="entry name" value="ABC_TRANSPORTER_2"/>
    <property type="match status" value="1"/>
</dbReference>
<feature type="domain" description="ABC transporter" evidence="10">
    <location>
        <begin position="331"/>
        <end position="566"/>
    </location>
</feature>
<organism evidence="12 13">
    <name type="scientific">Pisciglobus halotolerans</name>
    <dbReference type="NCBI Taxonomy" id="745365"/>
    <lineage>
        <taxon>Bacteria</taxon>
        <taxon>Bacillati</taxon>
        <taxon>Bacillota</taxon>
        <taxon>Bacilli</taxon>
        <taxon>Lactobacillales</taxon>
        <taxon>Carnobacteriaceae</taxon>
    </lineage>
</organism>
<dbReference type="GO" id="GO:0005886">
    <property type="term" value="C:plasma membrane"/>
    <property type="evidence" value="ECO:0007669"/>
    <property type="project" value="UniProtKB-SubCell"/>
</dbReference>
<keyword evidence="13" id="KW-1185">Reference proteome</keyword>
<sequence length="573" mass="63687">MLKLAKRMNKGMIGLAVLFMIIRTVGELYLPTLTADIIDNGVANGDIPYILKMGMYMIIVSLISIGGAVANVYVAAKESQGTGKEIRNEIYRKVSYFSRDEMDDIGTASLMTRTTNDVVQVQLIFMMMLRMVIMSPIMIIGAGYLAYQREPRMASVFLGTVPLLALLIGIIMYFAVPIFKSLQRKTDRLNLVFREGLTGVRVIRAFRKGQHEIERFDEANKDFAETAIKGQTIMAFLMPSLTLAFSLTNIFIVWIGARLISFDEMGAGNLVTFLTYAGQILMSVMMLSMVIMYYPRAQVSAARINEVLDKTSSVKDPARSQSLDKDKPASLAFEHVDFRYTGAEKLALKDIDFYAKEGQTLAIIGGTGVGKSTIANLIPRFYDVETGSIKINGTDIRDITQHKLRTLLGYAPQKALLFTGTIRENMQYGKPEATDEEIWHALDIAQASDFIKAMPKQLDAHVEQGGGNFSGGQKQRLSIARALVSKAKILIFDDSFSALDFKTDAELRQALKKETKDAVVMIIAQRISTVIDADTILVLDKGTIVGKGTHEELKASNETYQEIMKSQMREEDI</sequence>
<dbReference type="OrthoDB" id="9770415at2"/>
<evidence type="ECO:0000313" key="12">
    <source>
        <dbReference type="EMBL" id="SFH70337.1"/>
    </source>
</evidence>
<keyword evidence="5" id="KW-0547">Nucleotide-binding</keyword>
<keyword evidence="6 12" id="KW-0067">ATP-binding</keyword>
<evidence type="ECO:0000256" key="7">
    <source>
        <dbReference type="ARBA" id="ARBA00022989"/>
    </source>
</evidence>
<dbReference type="AlphaFoldDB" id="A0A1I3C741"/>
<feature type="transmembrane region" description="Helical" evidence="9">
    <location>
        <begin position="123"/>
        <end position="147"/>
    </location>
</feature>
<dbReference type="InterPro" id="IPR036640">
    <property type="entry name" value="ABC1_TM_sf"/>
</dbReference>
<dbReference type="SMART" id="SM00382">
    <property type="entry name" value="AAA"/>
    <property type="match status" value="1"/>
</dbReference>
<dbReference type="InterPro" id="IPR027417">
    <property type="entry name" value="P-loop_NTPase"/>
</dbReference>
<evidence type="ECO:0000256" key="4">
    <source>
        <dbReference type="ARBA" id="ARBA00022692"/>
    </source>
</evidence>
<dbReference type="PROSITE" id="PS00211">
    <property type="entry name" value="ABC_TRANSPORTER_1"/>
    <property type="match status" value="1"/>
</dbReference>
<dbReference type="InterPro" id="IPR003439">
    <property type="entry name" value="ABC_transporter-like_ATP-bd"/>
</dbReference>
<evidence type="ECO:0000256" key="2">
    <source>
        <dbReference type="ARBA" id="ARBA00022448"/>
    </source>
</evidence>
<dbReference type="InterPro" id="IPR011527">
    <property type="entry name" value="ABC1_TM_dom"/>
</dbReference>
<dbReference type="InterPro" id="IPR039421">
    <property type="entry name" value="Type_1_exporter"/>
</dbReference>
<dbReference type="InterPro" id="IPR017871">
    <property type="entry name" value="ABC_transporter-like_CS"/>
</dbReference>
<evidence type="ECO:0000256" key="9">
    <source>
        <dbReference type="SAM" id="Phobius"/>
    </source>
</evidence>
<accession>A0A1I3C741</accession>
<dbReference type="CDD" id="cd18548">
    <property type="entry name" value="ABC_6TM_Tm287_like"/>
    <property type="match status" value="1"/>
</dbReference>
<evidence type="ECO:0000256" key="3">
    <source>
        <dbReference type="ARBA" id="ARBA00022475"/>
    </source>
</evidence>
<feature type="transmembrane region" description="Helical" evidence="9">
    <location>
        <begin position="276"/>
        <end position="294"/>
    </location>
</feature>
<dbReference type="PROSITE" id="PS50929">
    <property type="entry name" value="ABC_TM1F"/>
    <property type="match status" value="1"/>
</dbReference>
<reference evidence="12 13" key="1">
    <citation type="submission" date="2016-10" db="EMBL/GenBank/DDBJ databases">
        <authorList>
            <person name="de Groot N.N."/>
        </authorList>
    </citation>
    <scope>NUCLEOTIDE SEQUENCE [LARGE SCALE GENOMIC DNA]</scope>
    <source>
        <strain evidence="12 13">DSM 27630</strain>
    </source>
</reference>
<protein>
    <submittedName>
        <fullName evidence="12">ATP-binding cassette, subfamily B</fullName>
    </submittedName>
</protein>
<dbReference type="Pfam" id="PF00664">
    <property type="entry name" value="ABC_membrane"/>
    <property type="match status" value="1"/>
</dbReference>
<evidence type="ECO:0000259" key="11">
    <source>
        <dbReference type="PROSITE" id="PS50929"/>
    </source>
</evidence>
<keyword evidence="3" id="KW-1003">Cell membrane</keyword>
<keyword evidence="8 9" id="KW-0472">Membrane</keyword>
<evidence type="ECO:0000256" key="5">
    <source>
        <dbReference type="ARBA" id="ARBA00022741"/>
    </source>
</evidence>
<dbReference type="FunFam" id="3.40.50.300:FF:000221">
    <property type="entry name" value="Multidrug ABC transporter ATP-binding protein"/>
    <property type="match status" value="1"/>
</dbReference>
<feature type="transmembrane region" description="Helical" evidence="9">
    <location>
        <begin position="50"/>
        <end position="74"/>
    </location>
</feature>
<evidence type="ECO:0000256" key="1">
    <source>
        <dbReference type="ARBA" id="ARBA00004651"/>
    </source>
</evidence>
<dbReference type="InterPro" id="IPR003593">
    <property type="entry name" value="AAA+_ATPase"/>
</dbReference>
<dbReference type="Proteomes" id="UP000198668">
    <property type="component" value="Unassembled WGS sequence"/>
</dbReference>
<dbReference type="GO" id="GO:0015421">
    <property type="term" value="F:ABC-type oligopeptide transporter activity"/>
    <property type="evidence" value="ECO:0007669"/>
    <property type="project" value="TreeGrafter"/>
</dbReference>
<feature type="transmembrane region" description="Helical" evidence="9">
    <location>
        <begin position="233"/>
        <end position="256"/>
    </location>
</feature>
<dbReference type="EMBL" id="FOQE01000014">
    <property type="protein sequence ID" value="SFH70337.1"/>
    <property type="molecule type" value="Genomic_DNA"/>
</dbReference>
<evidence type="ECO:0000256" key="6">
    <source>
        <dbReference type="ARBA" id="ARBA00022840"/>
    </source>
</evidence>
<feature type="transmembrane region" description="Helical" evidence="9">
    <location>
        <begin position="153"/>
        <end position="176"/>
    </location>
</feature>
<dbReference type="Pfam" id="PF00005">
    <property type="entry name" value="ABC_tran"/>
    <property type="match status" value="1"/>
</dbReference>
<gene>
    <name evidence="12" type="ORF">SAMN04489868_11441</name>
</gene>
<feature type="transmembrane region" description="Helical" evidence="9">
    <location>
        <begin position="12"/>
        <end position="30"/>
    </location>
</feature>
<dbReference type="RefSeq" id="WP_092092267.1">
    <property type="nucleotide sequence ID" value="NZ_FOQE01000014.1"/>
</dbReference>
<dbReference type="SUPFAM" id="SSF52540">
    <property type="entry name" value="P-loop containing nucleoside triphosphate hydrolases"/>
    <property type="match status" value="1"/>
</dbReference>
<keyword evidence="2" id="KW-0813">Transport</keyword>
<name>A0A1I3C741_9LACT</name>
<keyword evidence="7 9" id="KW-1133">Transmembrane helix</keyword>
<evidence type="ECO:0000313" key="13">
    <source>
        <dbReference type="Proteomes" id="UP000198668"/>
    </source>
</evidence>
<dbReference type="Gene3D" id="3.40.50.300">
    <property type="entry name" value="P-loop containing nucleotide triphosphate hydrolases"/>
    <property type="match status" value="1"/>
</dbReference>
<comment type="subcellular location">
    <subcellularLocation>
        <location evidence="1">Cell membrane</location>
        <topology evidence="1">Multi-pass membrane protein</topology>
    </subcellularLocation>
</comment>
<evidence type="ECO:0000259" key="10">
    <source>
        <dbReference type="PROSITE" id="PS50893"/>
    </source>
</evidence>
<dbReference type="PANTHER" id="PTHR43394">
    <property type="entry name" value="ATP-DEPENDENT PERMEASE MDL1, MITOCHONDRIAL"/>
    <property type="match status" value="1"/>
</dbReference>
<dbReference type="GO" id="GO:0005524">
    <property type="term" value="F:ATP binding"/>
    <property type="evidence" value="ECO:0007669"/>
    <property type="project" value="UniProtKB-KW"/>
</dbReference>